<dbReference type="PROSITE" id="PS51257">
    <property type="entry name" value="PROKAR_LIPOPROTEIN"/>
    <property type="match status" value="1"/>
</dbReference>
<evidence type="ECO:0000256" key="2">
    <source>
        <dbReference type="SAM" id="SignalP"/>
    </source>
</evidence>
<keyword evidence="4" id="KW-1185">Reference proteome</keyword>
<proteinExistence type="predicted"/>
<name>A0A5B8MUV3_9CHLO</name>
<keyword evidence="1" id="KW-0175">Coiled coil</keyword>
<dbReference type="AlphaFoldDB" id="A0A5B8MUV3"/>
<accession>A0A5B8MUV3</accession>
<dbReference type="EMBL" id="CP031046">
    <property type="protein sequence ID" value="QDZ24353.1"/>
    <property type="molecule type" value="Genomic_DNA"/>
</dbReference>
<feature type="chain" id="PRO_5023085497" evidence="2">
    <location>
        <begin position="25"/>
        <end position="258"/>
    </location>
</feature>
<feature type="signal peptide" evidence="2">
    <location>
        <begin position="1"/>
        <end position="24"/>
    </location>
</feature>
<dbReference type="Proteomes" id="UP000316726">
    <property type="component" value="Chromosome 13"/>
</dbReference>
<feature type="coiled-coil region" evidence="1">
    <location>
        <begin position="49"/>
        <end position="76"/>
    </location>
</feature>
<evidence type="ECO:0000313" key="3">
    <source>
        <dbReference type="EMBL" id="QDZ24353.1"/>
    </source>
</evidence>
<gene>
    <name evidence="3" type="ORF">A3770_13p68710</name>
</gene>
<organism evidence="3 4">
    <name type="scientific">Chloropicon primus</name>
    <dbReference type="NCBI Taxonomy" id="1764295"/>
    <lineage>
        <taxon>Eukaryota</taxon>
        <taxon>Viridiplantae</taxon>
        <taxon>Chlorophyta</taxon>
        <taxon>Chloropicophyceae</taxon>
        <taxon>Chloropicales</taxon>
        <taxon>Chloropicaceae</taxon>
        <taxon>Chloropicon</taxon>
    </lineage>
</organism>
<reference evidence="3 4" key="1">
    <citation type="submission" date="2018-07" db="EMBL/GenBank/DDBJ databases">
        <title>The complete nuclear genome of the prasinophyte Chloropicon primus (CCMP1205).</title>
        <authorList>
            <person name="Pombert J.-F."/>
            <person name="Otis C."/>
            <person name="Turmel M."/>
            <person name="Lemieux C."/>
        </authorList>
    </citation>
    <scope>NUCLEOTIDE SEQUENCE [LARGE SCALE GENOMIC DNA]</scope>
    <source>
        <strain evidence="3 4">CCMP1205</strain>
    </source>
</reference>
<evidence type="ECO:0000313" key="4">
    <source>
        <dbReference type="Proteomes" id="UP000316726"/>
    </source>
</evidence>
<protein>
    <submittedName>
        <fullName evidence="3">Uncharacterized protein</fullName>
    </submittedName>
</protein>
<evidence type="ECO:0000256" key="1">
    <source>
        <dbReference type="SAM" id="Coils"/>
    </source>
</evidence>
<keyword evidence="2" id="KW-0732">Signal</keyword>
<sequence length="258" mass="27806">MARRGVGNVVAALVVAGLLGCAMAGEAAGQGSANAFGFWANTLGSGNILEEILETKDVLQKQLSATRQTMQELAEAQMHAMLEKIQSGEINLEDDYVVVQESEGNGTEESARRELGEFGWQPSPNPIKAYLEAPQPLYGGDLVEAAETLWSSKDDYRRCTFFGGQEICIPARRYFIRKSVGFACDLQLKKSVISPVDFFSCGRPGVSTALCLEWPIEIKAGSFVIPLTVPICLPDSRAVEASLKILGGDLLAAVNLFV</sequence>